<keyword evidence="1" id="KW-0732">Signal</keyword>
<proteinExistence type="predicted"/>
<gene>
    <name evidence="3" type="ORF">EAH69_07365</name>
</gene>
<reference evidence="3 4" key="1">
    <citation type="submission" date="2018-10" db="EMBL/GenBank/DDBJ databases">
        <authorList>
            <person name="Chen X."/>
        </authorList>
    </citation>
    <scope>NUCLEOTIDE SEQUENCE [LARGE SCALE GENOMIC DNA]</scope>
    <source>
        <strain evidence="3 4">YIM 102668</strain>
    </source>
</reference>
<protein>
    <submittedName>
        <fullName evidence="3">Iron-regulated protein</fullName>
    </submittedName>
</protein>
<accession>A0A3L9MF26</accession>
<name>A0A3L9MF26_9FLAO</name>
<evidence type="ECO:0000313" key="4">
    <source>
        <dbReference type="Proteomes" id="UP000275348"/>
    </source>
</evidence>
<dbReference type="RefSeq" id="WP_121934546.1">
    <property type="nucleotide sequence ID" value="NZ_RDOJ01000008.1"/>
</dbReference>
<feature type="chain" id="PRO_5018168840" evidence="1">
    <location>
        <begin position="21"/>
        <end position="294"/>
    </location>
</feature>
<dbReference type="Pfam" id="PF04187">
    <property type="entry name" value="Cofac_haem_bdg"/>
    <property type="match status" value="1"/>
</dbReference>
<dbReference type="Gene3D" id="3.40.50.11550">
    <property type="match status" value="1"/>
</dbReference>
<evidence type="ECO:0000256" key="1">
    <source>
        <dbReference type="SAM" id="SignalP"/>
    </source>
</evidence>
<dbReference type="AlphaFoldDB" id="A0A3L9MF26"/>
<feature type="domain" description="Haem-binding uptake Tiki superfamily ChaN" evidence="2">
    <location>
        <begin position="41"/>
        <end position="245"/>
    </location>
</feature>
<dbReference type="SUPFAM" id="SSF159501">
    <property type="entry name" value="EreA/ChaN-like"/>
    <property type="match status" value="1"/>
</dbReference>
<dbReference type="InterPro" id="IPR007314">
    <property type="entry name" value="Cofac_haem-bd_dom"/>
</dbReference>
<dbReference type="Proteomes" id="UP000275348">
    <property type="component" value="Unassembled WGS sequence"/>
</dbReference>
<dbReference type="EMBL" id="RDOJ01000008">
    <property type="protein sequence ID" value="RLZ09864.1"/>
    <property type="molecule type" value="Genomic_DNA"/>
</dbReference>
<feature type="signal peptide" evidence="1">
    <location>
        <begin position="1"/>
        <end position="20"/>
    </location>
</feature>
<evidence type="ECO:0000259" key="2">
    <source>
        <dbReference type="Pfam" id="PF04187"/>
    </source>
</evidence>
<keyword evidence="4" id="KW-1185">Reference proteome</keyword>
<evidence type="ECO:0000313" key="3">
    <source>
        <dbReference type="EMBL" id="RLZ09864.1"/>
    </source>
</evidence>
<comment type="caution">
    <text evidence="3">The sequence shown here is derived from an EMBL/GenBank/DDBJ whole genome shotgun (WGS) entry which is preliminary data.</text>
</comment>
<dbReference type="OrthoDB" id="1680202at2"/>
<organism evidence="3 4">
    <name type="scientific">Faecalibacter macacae</name>
    <dbReference type="NCBI Taxonomy" id="1859289"/>
    <lineage>
        <taxon>Bacteria</taxon>
        <taxon>Pseudomonadati</taxon>
        <taxon>Bacteroidota</taxon>
        <taxon>Flavobacteriia</taxon>
        <taxon>Flavobacteriales</taxon>
        <taxon>Weeksellaceae</taxon>
        <taxon>Faecalibacter</taxon>
    </lineage>
</organism>
<sequence length="294" mass="33779">MTNKLYSLFILLFTIISVSAQDLKAFQFYNQKGKGVTFDKMVKDLQNYNVVLFGEHHNNSTNHWLQLKLTEALFKAKGNQLVLGAEMFERDNQQGLNDYLSGKIQDKDLKDNVRLWNNFTTDYKPLLDFAKANQLQFIATNVPRRYASIVSKNGVEALNDLPNNEKVWIAKLPYVIDYNAPGYPEMLQMMGDHAGSKAKQFVAAQAIKDVTMAESILSNLKSNQLFLHYNGDYHSKQFGGIYWYLKHHQPKLKVAVIQILESKNITLNLEIPQDENFILTDFTLVLPEDTIKTY</sequence>
<dbReference type="CDD" id="cd14727">
    <property type="entry name" value="ChanN-like"/>
    <property type="match status" value="1"/>
</dbReference>